<comment type="caution">
    <text evidence="9">The sequence shown here is derived from an EMBL/GenBank/DDBJ whole genome shotgun (WGS) entry which is preliminary data.</text>
</comment>
<feature type="transmembrane region" description="Helical" evidence="7">
    <location>
        <begin position="105"/>
        <end position="130"/>
    </location>
</feature>
<dbReference type="Gene3D" id="1.10.3720.10">
    <property type="entry name" value="MetI-like"/>
    <property type="match status" value="1"/>
</dbReference>
<dbReference type="SUPFAM" id="SSF161098">
    <property type="entry name" value="MetI-like"/>
    <property type="match status" value="1"/>
</dbReference>
<evidence type="ECO:0000259" key="8">
    <source>
        <dbReference type="PROSITE" id="PS50928"/>
    </source>
</evidence>
<dbReference type="InterPro" id="IPR025966">
    <property type="entry name" value="OppC_N"/>
</dbReference>
<feature type="transmembrane region" description="Helical" evidence="7">
    <location>
        <begin position="167"/>
        <end position="186"/>
    </location>
</feature>
<keyword evidence="5 7" id="KW-1133">Transmembrane helix</keyword>
<proteinExistence type="inferred from homology"/>
<evidence type="ECO:0000313" key="10">
    <source>
        <dbReference type="Proteomes" id="UP000768462"/>
    </source>
</evidence>
<dbReference type="InterPro" id="IPR035906">
    <property type="entry name" value="MetI-like_sf"/>
</dbReference>
<dbReference type="AlphaFoldDB" id="A0A927ZMN5"/>
<feature type="transmembrane region" description="Helical" evidence="7">
    <location>
        <begin position="268"/>
        <end position="293"/>
    </location>
</feature>
<keyword evidence="3" id="KW-1003">Cell membrane</keyword>
<dbReference type="Proteomes" id="UP000768462">
    <property type="component" value="Unassembled WGS sequence"/>
</dbReference>
<keyword evidence="2 7" id="KW-0813">Transport</keyword>
<evidence type="ECO:0000313" key="9">
    <source>
        <dbReference type="EMBL" id="MBE6061091.1"/>
    </source>
</evidence>
<accession>A0A927ZMN5</accession>
<evidence type="ECO:0000256" key="7">
    <source>
        <dbReference type="RuleBase" id="RU363032"/>
    </source>
</evidence>
<feature type="domain" description="ABC transmembrane type-1" evidence="8">
    <location>
        <begin position="103"/>
        <end position="288"/>
    </location>
</feature>
<keyword evidence="6 7" id="KW-0472">Membrane</keyword>
<gene>
    <name evidence="9" type="ORF">E7215_13095</name>
</gene>
<dbReference type="PANTHER" id="PTHR43386:SF22">
    <property type="entry name" value="OLIGOPEPTIDE TRANSPORT SYSTEM PERMEASE PROTEIN OPPC"/>
    <property type="match status" value="1"/>
</dbReference>
<comment type="subcellular location">
    <subcellularLocation>
        <location evidence="1 7">Cell membrane</location>
        <topology evidence="1 7">Multi-pass membrane protein</topology>
    </subcellularLocation>
</comment>
<keyword evidence="4 7" id="KW-0812">Transmembrane</keyword>
<dbReference type="InterPro" id="IPR000515">
    <property type="entry name" value="MetI-like"/>
</dbReference>
<dbReference type="Pfam" id="PF00528">
    <property type="entry name" value="BPD_transp_1"/>
    <property type="match status" value="1"/>
</dbReference>
<protein>
    <submittedName>
        <fullName evidence="9">ABC transporter permease</fullName>
    </submittedName>
</protein>
<feature type="transmembrane region" description="Helical" evidence="7">
    <location>
        <begin position="142"/>
        <end position="161"/>
    </location>
</feature>
<name>A0A927ZMN5_9CLOT</name>
<dbReference type="InterPro" id="IPR050366">
    <property type="entry name" value="BP-dependent_transpt_permease"/>
</dbReference>
<evidence type="ECO:0000256" key="3">
    <source>
        <dbReference type="ARBA" id="ARBA00022475"/>
    </source>
</evidence>
<evidence type="ECO:0000256" key="1">
    <source>
        <dbReference type="ARBA" id="ARBA00004651"/>
    </source>
</evidence>
<feature type="transmembrane region" description="Helical" evidence="7">
    <location>
        <begin position="42"/>
        <end position="63"/>
    </location>
</feature>
<dbReference type="Pfam" id="PF12911">
    <property type="entry name" value="OppC_N"/>
    <property type="match status" value="1"/>
</dbReference>
<organism evidence="9 10">
    <name type="scientific">Clostridium sulfidigenes</name>
    <dbReference type="NCBI Taxonomy" id="318464"/>
    <lineage>
        <taxon>Bacteria</taxon>
        <taxon>Bacillati</taxon>
        <taxon>Bacillota</taxon>
        <taxon>Clostridia</taxon>
        <taxon>Eubacteriales</taxon>
        <taxon>Clostridiaceae</taxon>
        <taxon>Clostridium</taxon>
    </lineage>
</organism>
<dbReference type="PANTHER" id="PTHR43386">
    <property type="entry name" value="OLIGOPEPTIDE TRANSPORT SYSTEM PERMEASE PROTEIN APPC"/>
    <property type="match status" value="1"/>
</dbReference>
<dbReference type="GO" id="GO:0055085">
    <property type="term" value="P:transmembrane transport"/>
    <property type="evidence" value="ECO:0007669"/>
    <property type="project" value="InterPro"/>
</dbReference>
<comment type="similarity">
    <text evidence="7">Belongs to the binding-protein-dependent transport system permease family.</text>
</comment>
<dbReference type="EMBL" id="SVCM01000150">
    <property type="protein sequence ID" value="MBE6061091.1"/>
    <property type="molecule type" value="Genomic_DNA"/>
</dbReference>
<dbReference type="GO" id="GO:0005886">
    <property type="term" value="C:plasma membrane"/>
    <property type="evidence" value="ECO:0007669"/>
    <property type="project" value="UniProtKB-SubCell"/>
</dbReference>
<evidence type="ECO:0000256" key="5">
    <source>
        <dbReference type="ARBA" id="ARBA00022989"/>
    </source>
</evidence>
<feature type="transmembrane region" description="Helical" evidence="7">
    <location>
        <begin position="221"/>
        <end position="248"/>
    </location>
</feature>
<evidence type="ECO:0000256" key="4">
    <source>
        <dbReference type="ARBA" id="ARBA00022692"/>
    </source>
</evidence>
<evidence type="ECO:0000256" key="6">
    <source>
        <dbReference type="ARBA" id="ARBA00023136"/>
    </source>
</evidence>
<reference evidence="9" key="1">
    <citation type="submission" date="2019-04" db="EMBL/GenBank/DDBJ databases">
        <title>Evolution of Biomass-Degrading Anaerobic Consortia Revealed by Metagenomics.</title>
        <authorList>
            <person name="Peng X."/>
        </authorList>
    </citation>
    <scope>NUCLEOTIDE SEQUENCE</scope>
    <source>
        <strain evidence="9">SIG254</strain>
    </source>
</reference>
<evidence type="ECO:0000256" key="2">
    <source>
        <dbReference type="ARBA" id="ARBA00022448"/>
    </source>
</evidence>
<dbReference type="PROSITE" id="PS50928">
    <property type="entry name" value="ABC_TM1"/>
    <property type="match status" value="1"/>
</dbReference>
<dbReference type="CDD" id="cd06261">
    <property type="entry name" value="TM_PBP2"/>
    <property type="match status" value="1"/>
</dbReference>
<sequence>MAELSKEKFQIIGCDNLDSEGILRPSMTYWQDAWRRLKKNKVAMLSLVLLGLIALMTIIGPMISKFEYQATNNDMLNIKPNATYWFGTDSLGRDLFTRVWIGGRISIAIGLIGAVIDTVVGTIYGGISGYLGGIADDIMMRILEILVSIPYLVLVILIRVIMDGGSMMPLIIAMTITGWCYMARLVRGQLLQIKEQEYVLAAKALGANASRVIAKHLVPNTLGVMIVAITFDIPAFIFSEAFLSFLGIGVQSPMTSWGALAAAGQQTIMFYAYQLIFPALAISLTMLSFNLLGDGLRDALDPKLRQ</sequence>